<dbReference type="AlphaFoldDB" id="A0A8H6L289"/>
<gene>
    <name evidence="3" type="ORF">HO173_009053</name>
</gene>
<comment type="caution">
    <text evidence="3">The sequence shown here is derived from an EMBL/GenBank/DDBJ whole genome shotgun (WGS) entry which is preliminary data.</text>
</comment>
<organism evidence="3 4">
    <name type="scientific">Letharia columbiana</name>
    <dbReference type="NCBI Taxonomy" id="112416"/>
    <lineage>
        <taxon>Eukaryota</taxon>
        <taxon>Fungi</taxon>
        <taxon>Dikarya</taxon>
        <taxon>Ascomycota</taxon>
        <taxon>Pezizomycotina</taxon>
        <taxon>Lecanoromycetes</taxon>
        <taxon>OSLEUM clade</taxon>
        <taxon>Lecanoromycetidae</taxon>
        <taxon>Lecanorales</taxon>
        <taxon>Lecanorineae</taxon>
        <taxon>Parmeliaceae</taxon>
        <taxon>Letharia</taxon>
    </lineage>
</organism>
<dbReference type="Proteomes" id="UP000578531">
    <property type="component" value="Unassembled WGS sequence"/>
</dbReference>
<sequence>MPHPTPSNPPPHQPLQIRSTNDGNIAFLLLIAICSAAALILFSVWASSKLLSPRPRRRPGTAAEGIELGGIPGAGERTAGAEDRAGAGRDKDDGLHAGDGDGDGYAERGGSTETQIDMALPEPPARAYGRDGGEGLHGVSPVEDVEMI</sequence>
<keyword evidence="2" id="KW-0472">Membrane</keyword>
<keyword evidence="4" id="KW-1185">Reference proteome</keyword>
<protein>
    <submittedName>
        <fullName evidence="3">Uncharacterized protein</fullName>
    </submittedName>
</protein>
<reference evidence="3 4" key="1">
    <citation type="journal article" date="2020" name="Genomics">
        <title>Complete, high-quality genomes from long-read metagenomic sequencing of two wolf lichen thalli reveals enigmatic genome architecture.</title>
        <authorList>
            <person name="McKenzie S.K."/>
            <person name="Walston R.F."/>
            <person name="Allen J.L."/>
        </authorList>
    </citation>
    <scope>NUCLEOTIDE SEQUENCE [LARGE SCALE GENOMIC DNA]</scope>
    <source>
        <strain evidence="3">WasteWater2</strain>
    </source>
</reference>
<evidence type="ECO:0000256" key="2">
    <source>
        <dbReference type="SAM" id="Phobius"/>
    </source>
</evidence>
<feature type="region of interest" description="Disordered" evidence="1">
    <location>
        <begin position="51"/>
        <end position="148"/>
    </location>
</feature>
<name>A0A8H6L289_9LECA</name>
<evidence type="ECO:0000313" key="3">
    <source>
        <dbReference type="EMBL" id="KAF6232837.1"/>
    </source>
</evidence>
<dbReference type="GeneID" id="59290706"/>
<accession>A0A8H6L289</accession>
<keyword evidence="2" id="KW-1133">Transmembrane helix</keyword>
<feature type="transmembrane region" description="Helical" evidence="2">
    <location>
        <begin position="25"/>
        <end position="48"/>
    </location>
</feature>
<dbReference type="RefSeq" id="XP_037162263.1">
    <property type="nucleotide sequence ID" value="XM_037310947.1"/>
</dbReference>
<evidence type="ECO:0000256" key="1">
    <source>
        <dbReference type="SAM" id="MobiDB-lite"/>
    </source>
</evidence>
<dbReference type="EMBL" id="JACCJC010000045">
    <property type="protein sequence ID" value="KAF6232837.1"/>
    <property type="molecule type" value="Genomic_DNA"/>
</dbReference>
<keyword evidence="2" id="KW-0812">Transmembrane</keyword>
<evidence type="ECO:0000313" key="4">
    <source>
        <dbReference type="Proteomes" id="UP000578531"/>
    </source>
</evidence>
<proteinExistence type="predicted"/>
<feature type="compositionally biased region" description="Basic and acidic residues" evidence="1">
    <location>
        <begin position="79"/>
        <end position="99"/>
    </location>
</feature>